<comment type="caution">
    <text evidence="2">The sequence shown here is derived from an EMBL/GenBank/DDBJ whole genome shotgun (WGS) entry which is preliminary data.</text>
</comment>
<reference evidence="2" key="1">
    <citation type="submission" date="2021-04" db="EMBL/GenBank/DDBJ databases">
        <title>Sequencing of actinobacteria type strains.</title>
        <authorList>
            <person name="Nguyen G.-S."/>
            <person name="Wentzel A."/>
        </authorList>
    </citation>
    <scope>NUCLEOTIDE SEQUENCE</scope>
    <source>
        <strain evidence="2">DSM 42095</strain>
    </source>
</reference>
<accession>A0A8T4J9G6</accession>
<name>A0A8T4J9G6_9ACTN</name>
<evidence type="ECO:0000313" key="3">
    <source>
        <dbReference type="Proteomes" id="UP000675554"/>
    </source>
</evidence>
<gene>
    <name evidence="2" type="ORF">KDA82_39655</name>
</gene>
<dbReference type="EMBL" id="JAGSMN010002063">
    <property type="protein sequence ID" value="MBR7678957.1"/>
    <property type="molecule type" value="Genomic_DNA"/>
</dbReference>
<dbReference type="AlphaFoldDB" id="A0A8T4J9G6"/>
<dbReference type="Proteomes" id="UP000675554">
    <property type="component" value="Unassembled WGS sequence"/>
</dbReference>
<sequence>PNHHTYVHNPQTWADPLGLKPCKKATEDLNWNEKSRPTFGHTFSEHGAGTKNTQSLIDRARSTGNEQGQWLDNSKAVEFLKEHHDPHGGVREVPIPEGMGQVIKPDGEIVNPTHVRMVPKPDGTYKTAFPIVK</sequence>
<feature type="non-terminal residue" evidence="2">
    <location>
        <position position="1"/>
    </location>
</feature>
<keyword evidence="3" id="KW-1185">Reference proteome</keyword>
<evidence type="ECO:0000313" key="2">
    <source>
        <dbReference type="EMBL" id="MBR7678957.1"/>
    </source>
</evidence>
<organism evidence="2 3">
    <name type="scientific">Streptomyces daliensis</name>
    <dbReference type="NCBI Taxonomy" id="299421"/>
    <lineage>
        <taxon>Bacteria</taxon>
        <taxon>Bacillati</taxon>
        <taxon>Actinomycetota</taxon>
        <taxon>Actinomycetes</taxon>
        <taxon>Kitasatosporales</taxon>
        <taxon>Streptomycetaceae</taxon>
        <taxon>Streptomyces</taxon>
    </lineage>
</organism>
<evidence type="ECO:0000256" key="1">
    <source>
        <dbReference type="SAM" id="MobiDB-lite"/>
    </source>
</evidence>
<feature type="region of interest" description="Disordered" evidence="1">
    <location>
        <begin position="33"/>
        <end position="70"/>
    </location>
</feature>
<protein>
    <submittedName>
        <fullName evidence="2">Type IV secretion protein Rhs</fullName>
    </submittedName>
</protein>
<feature type="compositionally biased region" description="Polar residues" evidence="1">
    <location>
        <begin position="50"/>
        <end position="70"/>
    </location>
</feature>
<feature type="region of interest" description="Disordered" evidence="1">
    <location>
        <begin position="85"/>
        <end position="106"/>
    </location>
</feature>
<proteinExistence type="predicted"/>